<organism evidence="1 2">
    <name type="scientific">Neisseria arctica</name>
    <dbReference type="NCBI Taxonomy" id="1470200"/>
    <lineage>
        <taxon>Bacteria</taxon>
        <taxon>Pseudomonadati</taxon>
        <taxon>Pseudomonadota</taxon>
        <taxon>Betaproteobacteria</taxon>
        <taxon>Neisseriales</taxon>
        <taxon>Neisseriaceae</taxon>
        <taxon>Neisseria</taxon>
    </lineage>
</organism>
<protein>
    <submittedName>
        <fullName evidence="1">Uncharacterized protein</fullName>
    </submittedName>
</protein>
<dbReference type="Proteomes" id="UP000036027">
    <property type="component" value="Unassembled WGS sequence"/>
</dbReference>
<dbReference type="PATRIC" id="fig|1470200.3.peg.455"/>
<proteinExistence type="predicted"/>
<evidence type="ECO:0000313" key="2">
    <source>
        <dbReference type="Proteomes" id="UP000036027"/>
    </source>
</evidence>
<keyword evidence="2" id="KW-1185">Reference proteome</keyword>
<name>A0A0J0YR60_9NEIS</name>
<dbReference type="AlphaFoldDB" id="A0A0J0YR60"/>
<accession>A0A0J0YR60</accession>
<dbReference type="EMBL" id="JTDO01000011">
    <property type="protein sequence ID" value="KLT72602.1"/>
    <property type="molecule type" value="Genomic_DNA"/>
</dbReference>
<reference evidence="1 2" key="1">
    <citation type="submission" date="2014-11" db="EMBL/GenBank/DDBJ databases">
        <title>Genome of a novel goose pathogen.</title>
        <authorList>
            <person name="Hansen C.M."/>
            <person name="Hueffer K."/>
            <person name="Choi S.C."/>
        </authorList>
    </citation>
    <scope>NUCLEOTIDE SEQUENCE [LARGE SCALE GENOMIC DNA]</scope>
    <source>
        <strain evidence="1 2">KH1503</strain>
    </source>
</reference>
<evidence type="ECO:0000313" key="1">
    <source>
        <dbReference type="EMBL" id="KLT72602.1"/>
    </source>
</evidence>
<gene>
    <name evidence="1" type="ORF">PL75_07795</name>
</gene>
<sequence>MTETDIRTLFAALSNFKNLHANWSGLLTYWIGRADGFMELMTFEDGSETPPFLIEKLTQILADLPSTACDDDLIHALSQDFEILFFRAQYGPDIWNSTQESLSRFIRRHEMKLPNLIVLDQPHEEAGKTAAWLRALLYCE</sequence>
<comment type="caution">
    <text evidence="1">The sequence shown here is derived from an EMBL/GenBank/DDBJ whole genome shotgun (WGS) entry which is preliminary data.</text>
</comment>